<dbReference type="Gene3D" id="1.10.1750.10">
    <property type="match status" value="1"/>
</dbReference>
<reference evidence="2" key="1">
    <citation type="submission" date="2021-07" db="EMBL/GenBank/DDBJ databases">
        <title>Shinella sp. nov., a novel member of the genus Shinella from water.</title>
        <authorList>
            <person name="Deng Y."/>
        </authorList>
    </citation>
    <scope>NUCLEOTIDE SEQUENCE</scope>
    <source>
        <strain evidence="2">CPCC 100929</strain>
    </source>
</reference>
<dbReference type="Proteomes" id="UP000996601">
    <property type="component" value="Unassembled WGS sequence"/>
</dbReference>
<evidence type="ECO:0000313" key="3">
    <source>
        <dbReference type="Proteomes" id="UP000996601"/>
    </source>
</evidence>
<gene>
    <name evidence="2" type="ORF">GB927_029610</name>
</gene>
<dbReference type="SUPFAM" id="SSF48295">
    <property type="entry name" value="TrpR-like"/>
    <property type="match status" value="1"/>
</dbReference>
<organism evidence="2 3">
    <name type="scientific">Shinella lacus</name>
    <dbReference type="NCBI Taxonomy" id="2654216"/>
    <lineage>
        <taxon>Bacteria</taxon>
        <taxon>Pseudomonadati</taxon>
        <taxon>Pseudomonadota</taxon>
        <taxon>Alphaproteobacteria</taxon>
        <taxon>Hyphomicrobiales</taxon>
        <taxon>Rhizobiaceae</taxon>
        <taxon>Shinella</taxon>
    </lineage>
</organism>
<dbReference type="InterPro" id="IPR013159">
    <property type="entry name" value="DnaA_C"/>
</dbReference>
<comment type="caution">
    <text evidence="2">The sequence shown here is derived from an EMBL/GenBank/DDBJ whole genome shotgun (WGS) entry which is preliminary data.</text>
</comment>
<evidence type="ECO:0000259" key="1">
    <source>
        <dbReference type="SMART" id="SM00760"/>
    </source>
</evidence>
<sequence>MTAVASDRPLWRRDSRRSTCHVRQIAMYVCHVVLSLSLSDIGAAYGRDRTTVGHACNVVEDRRDDMAFDAFVSAIERVVLSVFGPAGIGSHE</sequence>
<dbReference type="InterPro" id="IPR010921">
    <property type="entry name" value="Trp_repressor/repl_initiator"/>
</dbReference>
<evidence type="ECO:0000313" key="2">
    <source>
        <dbReference type="EMBL" id="MCQ4634226.1"/>
    </source>
</evidence>
<accession>A0ABT1RGX4</accession>
<dbReference type="EMBL" id="WHSB02000018">
    <property type="protein sequence ID" value="MCQ4634226.1"/>
    <property type="molecule type" value="Genomic_DNA"/>
</dbReference>
<dbReference type="SMART" id="SM00760">
    <property type="entry name" value="Bac_DnaA_C"/>
    <property type="match status" value="1"/>
</dbReference>
<keyword evidence="3" id="KW-1185">Reference proteome</keyword>
<protein>
    <recommendedName>
        <fullName evidence="1">Chromosomal replication initiator DnaA C-terminal domain-containing protein</fullName>
    </recommendedName>
</protein>
<dbReference type="Pfam" id="PF08299">
    <property type="entry name" value="Bac_DnaA_C"/>
    <property type="match status" value="1"/>
</dbReference>
<dbReference type="CDD" id="cd06571">
    <property type="entry name" value="Bac_DnaA_C"/>
    <property type="match status" value="1"/>
</dbReference>
<proteinExistence type="predicted"/>
<name>A0ABT1RGX4_9HYPH</name>
<feature type="domain" description="Chromosomal replication initiator DnaA C-terminal" evidence="1">
    <location>
        <begin position="14"/>
        <end position="59"/>
    </location>
</feature>